<comment type="caution">
    <text evidence="2">The sequence shown here is derived from an EMBL/GenBank/DDBJ whole genome shotgun (WGS) entry which is preliminary data.</text>
</comment>
<sequence>MIKYTVLTLAAGKVRGLVFFATIALISVSLTQQVSAEIRWQRSIESTIESARTSRKPILVFVTTDWCHYCKKMKQETWSDPNVSAPVSQHFETLVLDGDRDRAIVTKMGLKSYPVTLLYTADGNFVDSQDGYMSTAKVIDWLGSQPR</sequence>
<dbReference type="OrthoDB" id="213802at2"/>
<dbReference type="PANTHER" id="PTHR15337:SF11">
    <property type="entry name" value="THIOREDOXIN DOMAIN-CONTAINING PROTEIN"/>
    <property type="match status" value="1"/>
</dbReference>
<evidence type="ECO:0000256" key="1">
    <source>
        <dbReference type="ARBA" id="ARBA00022729"/>
    </source>
</evidence>
<protein>
    <submittedName>
        <fullName evidence="2">Thiol:disulfide interchange protein</fullName>
    </submittedName>
</protein>
<dbReference type="InterPro" id="IPR051099">
    <property type="entry name" value="AGR/TXD"/>
</dbReference>
<dbReference type="PANTHER" id="PTHR15337">
    <property type="entry name" value="ANTERIOR GRADIENT PROTEIN-RELATED"/>
    <property type="match status" value="1"/>
</dbReference>
<reference evidence="2 3" key="1">
    <citation type="submission" date="2019-02" db="EMBL/GenBank/DDBJ databases">
        <title>Deep-cultivation of Planctomycetes and their phenomic and genomic characterization uncovers novel biology.</title>
        <authorList>
            <person name="Wiegand S."/>
            <person name="Jogler M."/>
            <person name="Boedeker C."/>
            <person name="Pinto D."/>
            <person name="Vollmers J."/>
            <person name="Rivas-Marin E."/>
            <person name="Kohn T."/>
            <person name="Peeters S.H."/>
            <person name="Heuer A."/>
            <person name="Rast P."/>
            <person name="Oberbeckmann S."/>
            <person name="Bunk B."/>
            <person name="Jeske O."/>
            <person name="Meyerdierks A."/>
            <person name="Storesund J.E."/>
            <person name="Kallscheuer N."/>
            <person name="Luecker S."/>
            <person name="Lage O.M."/>
            <person name="Pohl T."/>
            <person name="Merkel B.J."/>
            <person name="Hornburger P."/>
            <person name="Mueller R.-W."/>
            <person name="Bruemmer F."/>
            <person name="Labrenz M."/>
            <person name="Spormann A.M."/>
            <person name="Op Den Camp H."/>
            <person name="Overmann J."/>
            <person name="Amann R."/>
            <person name="Jetten M.S.M."/>
            <person name="Mascher T."/>
            <person name="Medema M.H."/>
            <person name="Devos D.P."/>
            <person name="Kaster A.-K."/>
            <person name="Ovreas L."/>
            <person name="Rohde M."/>
            <person name="Galperin M.Y."/>
            <person name="Jogler C."/>
        </authorList>
    </citation>
    <scope>NUCLEOTIDE SEQUENCE [LARGE SCALE GENOMIC DNA]</scope>
    <source>
        <strain evidence="2 3">Poly41</strain>
    </source>
</reference>
<dbReference type="SUPFAM" id="SSF52833">
    <property type="entry name" value="Thioredoxin-like"/>
    <property type="match status" value="1"/>
</dbReference>
<evidence type="ECO:0000313" key="2">
    <source>
        <dbReference type="EMBL" id="TWU37217.1"/>
    </source>
</evidence>
<keyword evidence="3" id="KW-1185">Reference proteome</keyword>
<dbReference type="Pfam" id="PF13899">
    <property type="entry name" value="Thioredoxin_7"/>
    <property type="match status" value="1"/>
</dbReference>
<dbReference type="Proteomes" id="UP000319143">
    <property type="component" value="Unassembled WGS sequence"/>
</dbReference>
<organism evidence="2 3">
    <name type="scientific">Novipirellula artificiosorum</name>
    <dbReference type="NCBI Taxonomy" id="2528016"/>
    <lineage>
        <taxon>Bacteria</taxon>
        <taxon>Pseudomonadati</taxon>
        <taxon>Planctomycetota</taxon>
        <taxon>Planctomycetia</taxon>
        <taxon>Pirellulales</taxon>
        <taxon>Pirellulaceae</taxon>
        <taxon>Novipirellula</taxon>
    </lineage>
</organism>
<dbReference type="InterPro" id="IPR036249">
    <property type="entry name" value="Thioredoxin-like_sf"/>
</dbReference>
<dbReference type="AlphaFoldDB" id="A0A5C6DMY8"/>
<evidence type="ECO:0000313" key="3">
    <source>
        <dbReference type="Proteomes" id="UP000319143"/>
    </source>
</evidence>
<dbReference type="EMBL" id="SJPV01000005">
    <property type="protein sequence ID" value="TWU37217.1"/>
    <property type="molecule type" value="Genomic_DNA"/>
</dbReference>
<accession>A0A5C6DMY8</accession>
<gene>
    <name evidence="2" type="ORF">Poly41_33450</name>
</gene>
<dbReference type="RefSeq" id="WP_146527505.1">
    <property type="nucleotide sequence ID" value="NZ_SJPV01000005.1"/>
</dbReference>
<proteinExistence type="predicted"/>
<name>A0A5C6DMY8_9BACT</name>
<keyword evidence="1" id="KW-0732">Signal</keyword>
<dbReference type="Gene3D" id="3.40.30.10">
    <property type="entry name" value="Glutaredoxin"/>
    <property type="match status" value="1"/>
</dbReference>